<dbReference type="RefSeq" id="WP_057916983.1">
    <property type="nucleotide sequence ID" value="NZ_CP011129.1"/>
</dbReference>
<dbReference type="PANTHER" id="PTHR38768:SF1">
    <property type="entry name" value="UPF0502 PROTEIN YCEH"/>
    <property type="match status" value="1"/>
</dbReference>
<evidence type="ECO:0000313" key="4">
    <source>
        <dbReference type="Proteomes" id="UP000060787"/>
    </source>
</evidence>
<evidence type="ECO:0000313" key="3">
    <source>
        <dbReference type="EMBL" id="ALN79389.1"/>
    </source>
</evidence>
<dbReference type="PANTHER" id="PTHR38768">
    <property type="entry name" value="UPF0502 PROTEIN YCEH"/>
    <property type="match status" value="1"/>
</dbReference>
<dbReference type="InterPro" id="IPR007432">
    <property type="entry name" value="DUF480"/>
</dbReference>
<protein>
    <submittedName>
        <fullName evidence="3">Uncharacterized protein</fullName>
    </submittedName>
</protein>
<dbReference type="SUPFAM" id="SSF46785">
    <property type="entry name" value="Winged helix' DNA-binding domain"/>
    <property type="match status" value="2"/>
</dbReference>
<feature type="compositionally biased region" description="Low complexity" evidence="2">
    <location>
        <begin position="7"/>
        <end position="20"/>
    </location>
</feature>
<dbReference type="InterPro" id="IPR036388">
    <property type="entry name" value="WH-like_DNA-bd_sf"/>
</dbReference>
<keyword evidence="4" id="KW-1185">Reference proteome</keyword>
<gene>
    <name evidence="3" type="ORF">LA76x_1230</name>
</gene>
<dbReference type="eggNOG" id="COG3132">
    <property type="taxonomic scope" value="Bacteria"/>
</dbReference>
<evidence type="ECO:0000256" key="1">
    <source>
        <dbReference type="HAMAP-Rule" id="MF_01584"/>
    </source>
</evidence>
<feature type="region of interest" description="Disordered" evidence="2">
    <location>
        <begin position="1"/>
        <end position="20"/>
    </location>
</feature>
<dbReference type="Proteomes" id="UP000060787">
    <property type="component" value="Chromosome"/>
</dbReference>
<name>A0A0S2F7H9_LYSAN</name>
<dbReference type="AlphaFoldDB" id="A0A0S2F7H9"/>
<dbReference type="KEGG" id="lab:LA76x_1230"/>
<dbReference type="STRING" id="84531.LA76x_1230"/>
<dbReference type="Pfam" id="PF04337">
    <property type="entry name" value="DUF480"/>
    <property type="match status" value="1"/>
</dbReference>
<dbReference type="Gene3D" id="1.10.10.10">
    <property type="entry name" value="Winged helix-like DNA-binding domain superfamily/Winged helix DNA-binding domain"/>
    <property type="match status" value="2"/>
</dbReference>
<evidence type="ECO:0000256" key="2">
    <source>
        <dbReference type="SAM" id="MobiDB-lite"/>
    </source>
</evidence>
<accession>A0A0S2F7H9</accession>
<dbReference type="EMBL" id="CP011129">
    <property type="protein sequence ID" value="ALN79389.1"/>
    <property type="molecule type" value="Genomic_DNA"/>
</dbReference>
<organism evidence="3 4">
    <name type="scientific">Lysobacter antibioticus</name>
    <dbReference type="NCBI Taxonomy" id="84531"/>
    <lineage>
        <taxon>Bacteria</taxon>
        <taxon>Pseudomonadati</taxon>
        <taxon>Pseudomonadota</taxon>
        <taxon>Gammaproteobacteria</taxon>
        <taxon>Lysobacterales</taxon>
        <taxon>Lysobacteraceae</taxon>
        <taxon>Lysobacter</taxon>
    </lineage>
</organism>
<dbReference type="PATRIC" id="fig|84531.8.peg.1255"/>
<dbReference type="InterPro" id="IPR036390">
    <property type="entry name" value="WH_DNA-bd_sf"/>
</dbReference>
<comment type="similarity">
    <text evidence="1">Belongs to the UPF0502 family.</text>
</comment>
<sequence length="227" mass="24333">MSELDNSSTDAPTDSADAAPQLSVAEARIIGSLIEKEATTPDVYPLTLNAIVTACNQKTAREPTMQLEQGEVANALRRLETRGWVKSQHTARAERYSHRAGTVLDLTRPQTALLGLLLLRGPQTTHELLARSERMAKFDSAGDVQYALERLAQHTPTIVRVIPRQSGQREDRYGHLLSGEPVYLGGGGWSGEEGGGASAPSSAVLERIAALEAKVAELEARLEAAGA</sequence>
<proteinExistence type="inferred from homology"/>
<reference evidence="3 4" key="1">
    <citation type="journal article" date="2015" name="BMC Genomics">
        <title>Comparative genomics and metabolic profiling of the genus Lysobacter.</title>
        <authorList>
            <person name="de Bruijn I."/>
            <person name="Cheng X."/>
            <person name="de Jager V."/>
            <person name="Exposito R.G."/>
            <person name="Watrous J."/>
            <person name="Patel N."/>
            <person name="Postma J."/>
            <person name="Dorrestein P.C."/>
            <person name="Kobayashi D."/>
            <person name="Raaijmakers J.M."/>
        </authorList>
    </citation>
    <scope>NUCLEOTIDE SEQUENCE [LARGE SCALE GENOMIC DNA]</scope>
    <source>
        <strain evidence="3 4">76</strain>
    </source>
</reference>
<dbReference type="HAMAP" id="MF_01584">
    <property type="entry name" value="UPF0502"/>
    <property type="match status" value="1"/>
</dbReference>